<dbReference type="Gene3D" id="3.30.390.10">
    <property type="entry name" value="Enolase-like, N-terminal domain"/>
    <property type="match status" value="1"/>
</dbReference>
<dbReference type="InterPro" id="IPR013341">
    <property type="entry name" value="Mandelate_racemase_N_dom"/>
</dbReference>
<keyword evidence="4 7" id="KW-0460">Magnesium</keyword>
<evidence type="ECO:0000256" key="2">
    <source>
        <dbReference type="ARBA" id="ARBA00022428"/>
    </source>
</evidence>
<evidence type="ECO:0000313" key="9">
    <source>
        <dbReference type="EMBL" id="MFC7394782.1"/>
    </source>
</evidence>
<dbReference type="SUPFAM" id="SSF54826">
    <property type="entry name" value="Enolase N-terminal domain-like"/>
    <property type="match status" value="1"/>
</dbReference>
<dbReference type="InterPro" id="IPR013342">
    <property type="entry name" value="Mandelate_racemase_C"/>
</dbReference>
<dbReference type="RefSeq" id="WP_380968612.1">
    <property type="nucleotide sequence ID" value="NZ_JBHTCO010000039.1"/>
</dbReference>
<feature type="active site" description="Proton acceptor" evidence="7">
    <location>
        <position position="263"/>
    </location>
</feature>
<dbReference type="EMBL" id="JBHTCO010000039">
    <property type="protein sequence ID" value="MFC7394782.1"/>
    <property type="molecule type" value="Genomic_DNA"/>
</dbReference>
<dbReference type="SMART" id="SM00922">
    <property type="entry name" value="MR_MLE"/>
    <property type="match status" value="1"/>
</dbReference>
<dbReference type="SFLD" id="SFLDS00001">
    <property type="entry name" value="Enolase"/>
    <property type="match status" value="1"/>
</dbReference>
<comment type="pathway">
    <text evidence="7">Quinol/quinone metabolism; 1,4-dihydroxy-2-naphthoate biosynthesis; 1,4-dihydroxy-2-naphthoate from chorismate: step 4/7.</text>
</comment>
<dbReference type="CDD" id="cd03317">
    <property type="entry name" value="NAAAR"/>
    <property type="match status" value="1"/>
</dbReference>
<dbReference type="HAMAP" id="MF_01933">
    <property type="entry name" value="MenC_2"/>
    <property type="match status" value="1"/>
</dbReference>
<dbReference type="SFLD" id="SFLDG00180">
    <property type="entry name" value="muconate_cycloisomerase"/>
    <property type="match status" value="1"/>
</dbReference>
<comment type="catalytic activity">
    <reaction evidence="7">
        <text>(1R,6R)-6-hydroxy-2-succinyl-cyclohexa-2,4-diene-1-carboxylate = 2-succinylbenzoate + H2O</text>
        <dbReference type="Rhea" id="RHEA:10196"/>
        <dbReference type="ChEBI" id="CHEBI:15377"/>
        <dbReference type="ChEBI" id="CHEBI:18325"/>
        <dbReference type="ChEBI" id="CHEBI:58689"/>
        <dbReference type="EC" id="4.2.1.113"/>
    </reaction>
</comment>
<sequence>MEIKHIVLRHLKMDLLKPFTTSVGTEYDKDFILVEVKAKNGLSGWAESVAAIDPFYKEETVKTNWHIMSDFLIPILLKEPITHPDQVSERFSHVRGNFMAKSALEGAIWDLYARENGMPLAKALGGTKDKIEVGVSIGIQSSEKELLDLIEKSLDEGYKRIKVKIQPGWDINILSLIRKHYPDIPLMADANTAYSLDDLELLKSLDEFNLTMIEQPLGFDDIIDHARLQSEIETPICLDESIHSAEDVRKAIQLGSCQVINIKIGRVGGLTESKKIHDLCGSHGIPVWCGGMLESGVGRAHNIAITSLENFVLPGDTAASSNYWAQDIIEPEVVVNNGLITVPDKPGIGYEPDRSKIEDFTLYSKVFRI</sequence>
<keyword evidence="2 7" id="KW-0474">Menaquinone biosynthesis</keyword>
<organism evidence="9 10">
    <name type="scientific">Scopulibacillus cellulosilyticus</name>
    <dbReference type="NCBI Taxonomy" id="2665665"/>
    <lineage>
        <taxon>Bacteria</taxon>
        <taxon>Bacillati</taxon>
        <taxon>Bacillota</taxon>
        <taxon>Bacilli</taxon>
        <taxon>Bacillales</taxon>
        <taxon>Sporolactobacillaceae</taxon>
        <taxon>Scopulibacillus</taxon>
    </lineage>
</organism>
<dbReference type="EC" id="4.2.1.113" evidence="6 7"/>
<dbReference type="PANTHER" id="PTHR48073:SF5">
    <property type="entry name" value="O-SUCCINYLBENZOATE SYNTHASE"/>
    <property type="match status" value="1"/>
</dbReference>
<evidence type="ECO:0000313" key="10">
    <source>
        <dbReference type="Proteomes" id="UP001596505"/>
    </source>
</evidence>
<evidence type="ECO:0000256" key="5">
    <source>
        <dbReference type="ARBA" id="ARBA00023239"/>
    </source>
</evidence>
<dbReference type="GO" id="GO:0043748">
    <property type="term" value="F:O-succinylbenzoate synthase activity"/>
    <property type="evidence" value="ECO:0007669"/>
    <property type="project" value="UniProtKB-EC"/>
</dbReference>
<reference evidence="10" key="1">
    <citation type="journal article" date="2019" name="Int. J. Syst. Evol. Microbiol.">
        <title>The Global Catalogue of Microorganisms (GCM) 10K type strain sequencing project: providing services to taxonomists for standard genome sequencing and annotation.</title>
        <authorList>
            <consortium name="The Broad Institute Genomics Platform"/>
            <consortium name="The Broad Institute Genome Sequencing Center for Infectious Disease"/>
            <person name="Wu L."/>
            <person name="Ma J."/>
        </authorList>
    </citation>
    <scope>NUCLEOTIDE SEQUENCE [LARGE SCALE GENOMIC DNA]</scope>
    <source>
        <strain evidence="10">CGMCC 1.16305</strain>
    </source>
</reference>
<dbReference type="Proteomes" id="UP001596505">
    <property type="component" value="Unassembled WGS sequence"/>
</dbReference>
<dbReference type="InterPro" id="IPR010197">
    <property type="entry name" value="OSBS/NAAAR"/>
</dbReference>
<feature type="domain" description="Mandelate racemase/muconate lactonizing enzyme C-terminal" evidence="8">
    <location>
        <begin position="143"/>
        <end position="235"/>
    </location>
</feature>
<feature type="active site" description="Proton donor" evidence="7">
    <location>
        <position position="164"/>
    </location>
</feature>
<keyword evidence="5 7" id="KW-0456">Lyase</keyword>
<gene>
    <name evidence="7 9" type="primary">menC</name>
    <name evidence="9" type="ORF">ACFQRG_17810</name>
</gene>
<dbReference type="Gene3D" id="3.20.20.120">
    <property type="entry name" value="Enolase-like C-terminal domain"/>
    <property type="match status" value="1"/>
</dbReference>
<name>A0ABW2PZG9_9BACL</name>
<dbReference type="InterPro" id="IPR029017">
    <property type="entry name" value="Enolase-like_N"/>
</dbReference>
<dbReference type="PANTHER" id="PTHR48073">
    <property type="entry name" value="O-SUCCINYLBENZOATE SYNTHASE-RELATED"/>
    <property type="match status" value="1"/>
</dbReference>
<protein>
    <recommendedName>
        <fullName evidence="6 7">o-succinylbenzoate synthase</fullName>
        <shortName evidence="7">OSB synthase</shortName>
        <shortName evidence="7">OSBS</shortName>
        <ecNumber evidence="6 7">4.2.1.113</ecNumber>
    </recommendedName>
    <alternativeName>
        <fullName evidence="7">4-(2'-carboxyphenyl)-4-oxybutyric acid synthase</fullName>
    </alternativeName>
    <alternativeName>
        <fullName evidence="7">o-succinylbenzoic acid synthase</fullName>
    </alternativeName>
</protein>
<evidence type="ECO:0000256" key="4">
    <source>
        <dbReference type="ARBA" id="ARBA00022842"/>
    </source>
</evidence>
<comment type="pathway">
    <text evidence="7">Quinol/quinone metabolism; menaquinone biosynthesis.</text>
</comment>
<dbReference type="InterPro" id="IPR047585">
    <property type="entry name" value="MenC"/>
</dbReference>
<evidence type="ECO:0000256" key="3">
    <source>
        <dbReference type="ARBA" id="ARBA00022723"/>
    </source>
</evidence>
<dbReference type="Pfam" id="PF02746">
    <property type="entry name" value="MR_MLE_N"/>
    <property type="match status" value="1"/>
</dbReference>
<keyword evidence="10" id="KW-1185">Reference proteome</keyword>
<feature type="binding site" evidence="7">
    <location>
        <position position="214"/>
    </location>
    <ligand>
        <name>Mg(2+)</name>
        <dbReference type="ChEBI" id="CHEBI:18420"/>
    </ligand>
</feature>
<feature type="binding site" evidence="7">
    <location>
        <position position="239"/>
    </location>
    <ligand>
        <name>Mg(2+)</name>
        <dbReference type="ChEBI" id="CHEBI:18420"/>
    </ligand>
</feature>
<evidence type="ECO:0000256" key="6">
    <source>
        <dbReference type="ARBA" id="ARBA00029491"/>
    </source>
</evidence>
<evidence type="ECO:0000256" key="1">
    <source>
        <dbReference type="ARBA" id="ARBA00001968"/>
    </source>
</evidence>
<comment type="cofactor">
    <cofactor evidence="1 7">
        <name>a divalent metal cation</name>
        <dbReference type="ChEBI" id="CHEBI:60240"/>
    </cofactor>
</comment>
<accession>A0ABW2PZG9</accession>
<dbReference type="InterPro" id="IPR029065">
    <property type="entry name" value="Enolase_C-like"/>
</dbReference>
<comment type="caution">
    <text evidence="9">The sequence shown here is derived from an EMBL/GenBank/DDBJ whole genome shotgun (WGS) entry which is preliminary data.</text>
</comment>
<evidence type="ECO:0000259" key="8">
    <source>
        <dbReference type="SMART" id="SM00922"/>
    </source>
</evidence>
<dbReference type="SFLD" id="SFLDF00009">
    <property type="entry name" value="o-succinylbenzoate_synthase"/>
    <property type="match status" value="1"/>
</dbReference>
<dbReference type="InterPro" id="IPR036849">
    <property type="entry name" value="Enolase-like_C_sf"/>
</dbReference>
<comment type="similarity">
    <text evidence="7">Belongs to the mandelate racemase/muconate lactonizing enzyme family. MenC type 2 subfamily.</text>
</comment>
<comment type="function">
    <text evidence="7">Converts 2-succinyl-6-hydroxy-2,4-cyclohexadiene-1-carboxylate (SHCHC) to 2-succinylbenzoate (OSB).</text>
</comment>
<dbReference type="SUPFAM" id="SSF51604">
    <property type="entry name" value="Enolase C-terminal domain-like"/>
    <property type="match status" value="1"/>
</dbReference>
<dbReference type="Pfam" id="PF13378">
    <property type="entry name" value="MR_MLE_C"/>
    <property type="match status" value="1"/>
</dbReference>
<proteinExistence type="inferred from homology"/>
<keyword evidence="3 7" id="KW-0479">Metal-binding</keyword>
<evidence type="ECO:0000256" key="7">
    <source>
        <dbReference type="HAMAP-Rule" id="MF_01933"/>
    </source>
</evidence>
<feature type="binding site" evidence="7">
    <location>
        <position position="189"/>
    </location>
    <ligand>
        <name>Mg(2+)</name>
        <dbReference type="ChEBI" id="CHEBI:18420"/>
    </ligand>
</feature>
<dbReference type="NCBIfam" id="TIGR01928">
    <property type="entry name" value="menC_lowGC_arch"/>
    <property type="match status" value="1"/>
</dbReference>